<keyword evidence="9 12" id="KW-0460">Magnesium</keyword>
<evidence type="ECO:0000256" key="8">
    <source>
        <dbReference type="ARBA" id="ARBA00022840"/>
    </source>
</evidence>
<dbReference type="Proteomes" id="UP001176891">
    <property type="component" value="Unassembled WGS sequence"/>
</dbReference>
<comment type="caution">
    <text evidence="14">The sequence shown here is derived from an EMBL/GenBank/DDBJ whole genome shotgun (WGS) entry which is preliminary data.</text>
</comment>
<keyword evidence="15" id="KW-1185">Reference proteome</keyword>
<dbReference type="InterPro" id="IPR011037">
    <property type="entry name" value="Pyrv_Knase-like_insert_dom_sf"/>
</dbReference>
<dbReference type="InterPro" id="IPR015806">
    <property type="entry name" value="Pyrv_Knase_insert_dom_sf"/>
</dbReference>
<keyword evidence="5" id="KW-0479">Metal-binding</keyword>
<evidence type="ECO:0000256" key="5">
    <source>
        <dbReference type="ARBA" id="ARBA00022723"/>
    </source>
</evidence>
<feature type="domain" description="Pyruvate kinase barrel" evidence="13">
    <location>
        <begin position="130"/>
        <end position="460"/>
    </location>
</feature>
<dbReference type="InterPro" id="IPR015793">
    <property type="entry name" value="Pyrv_Knase_brl"/>
</dbReference>
<evidence type="ECO:0000256" key="6">
    <source>
        <dbReference type="ARBA" id="ARBA00022741"/>
    </source>
</evidence>
<evidence type="ECO:0000259" key="13">
    <source>
        <dbReference type="Pfam" id="PF00224"/>
    </source>
</evidence>
<reference evidence="14" key="1">
    <citation type="submission" date="2023-07" db="EMBL/GenBank/DDBJ databases">
        <title>Two novel species in the genus Flavivirga.</title>
        <authorList>
            <person name="Kwon K."/>
        </authorList>
    </citation>
    <scope>NUCLEOTIDE SEQUENCE</scope>
    <source>
        <strain evidence="14">KACC 14157</strain>
    </source>
</reference>
<dbReference type="SUPFAM" id="SSF51621">
    <property type="entry name" value="Phosphoenolpyruvate/pyruvate domain"/>
    <property type="match status" value="1"/>
</dbReference>
<keyword evidence="10 12" id="KW-0324">Glycolysis</keyword>
<comment type="catalytic activity">
    <reaction evidence="12">
        <text>pyruvate + ATP = phosphoenolpyruvate + ADP + H(+)</text>
        <dbReference type="Rhea" id="RHEA:18157"/>
        <dbReference type="ChEBI" id="CHEBI:15361"/>
        <dbReference type="ChEBI" id="CHEBI:15378"/>
        <dbReference type="ChEBI" id="CHEBI:30616"/>
        <dbReference type="ChEBI" id="CHEBI:58702"/>
        <dbReference type="ChEBI" id="CHEBI:456216"/>
        <dbReference type="EC" id="2.7.1.40"/>
    </reaction>
</comment>
<dbReference type="Pfam" id="PF00224">
    <property type="entry name" value="PK"/>
    <property type="match status" value="1"/>
</dbReference>
<sequence>MKVTVLEKRLRDIYDHIVREEEVAEKLASNAHKDYRLSSKNLYRYLLLRSYDLRDFHDSLSELGISSLRTSEAYVLSNLTNVLKLLNLLQGKAYINTDNPEIIGYKRSKELIRKHARNLFKKAEGENSAEIMVTLPNEAADDIELLSRLIKEGMKIARINLSHGTEEVWSKMIQNLNEAKKKLGSNVKVYMDLSGPKIRTSKIEIKTSDGKIKESIGLKVGDHLILTKRDTLGKKSIYGKANQLIQKAEVGVLLPEIINDLEENDIVYFDDGMIKAVVISKKSEDVEIKITELYKSKLSSSKGINLPLTKLSLPSLTDRDIELLPFVCKNADILGYSFVRTVADVQKLYKELEKNHNTTIGVVFKIENNEAFDNLPLILMEGMKRKNIGIMIARGDLAVEVGFERISEIQNQILWICEAAHIPVIWATQVLDNLAKTGLPTRAEITDAAHSVQAECVMLNKGPFIVDAIRTLKKILLRMEAHTFKKKSSLRALNVAINSIKHYKNIE</sequence>
<dbReference type="Gene3D" id="2.40.33.10">
    <property type="entry name" value="PK beta-barrel domain-like"/>
    <property type="match status" value="1"/>
</dbReference>
<evidence type="ECO:0000256" key="12">
    <source>
        <dbReference type="RuleBase" id="RU000504"/>
    </source>
</evidence>
<evidence type="ECO:0000256" key="3">
    <source>
        <dbReference type="ARBA" id="ARBA00012142"/>
    </source>
</evidence>
<dbReference type="InterPro" id="IPR001697">
    <property type="entry name" value="Pyr_Knase"/>
</dbReference>
<evidence type="ECO:0000256" key="9">
    <source>
        <dbReference type="ARBA" id="ARBA00022842"/>
    </source>
</evidence>
<dbReference type="EC" id="2.7.1.40" evidence="3 12"/>
<comment type="pathway">
    <text evidence="1 12">Carbohydrate degradation; glycolysis; pyruvate from D-glyceraldehyde 3-phosphate: step 5/5.</text>
</comment>
<evidence type="ECO:0000313" key="15">
    <source>
        <dbReference type="Proteomes" id="UP001176891"/>
    </source>
</evidence>
<proteinExistence type="inferred from homology"/>
<gene>
    <name evidence="14" type="ORF">Q4Q39_20340</name>
</gene>
<dbReference type="RefSeq" id="WP_303284442.1">
    <property type="nucleotide sequence ID" value="NZ_BAABCZ010000006.1"/>
</dbReference>
<protein>
    <recommendedName>
        <fullName evidence="3 12">Pyruvate kinase</fullName>
        <ecNumber evidence="3 12">2.7.1.40</ecNumber>
    </recommendedName>
</protein>
<organism evidence="14 15">
    <name type="scientific">Flavivirga amylovorans</name>
    <dbReference type="NCBI Taxonomy" id="870486"/>
    <lineage>
        <taxon>Bacteria</taxon>
        <taxon>Pseudomonadati</taxon>
        <taxon>Bacteroidota</taxon>
        <taxon>Flavobacteriia</taxon>
        <taxon>Flavobacteriales</taxon>
        <taxon>Flavobacteriaceae</taxon>
        <taxon>Flavivirga</taxon>
    </lineage>
</organism>
<dbReference type="PRINTS" id="PR01050">
    <property type="entry name" value="PYRUVTKNASE"/>
</dbReference>
<evidence type="ECO:0000256" key="2">
    <source>
        <dbReference type="ARBA" id="ARBA00008663"/>
    </source>
</evidence>
<evidence type="ECO:0000256" key="11">
    <source>
        <dbReference type="ARBA" id="ARBA00023317"/>
    </source>
</evidence>
<keyword evidence="7 12" id="KW-0418">Kinase</keyword>
<keyword evidence="4 12" id="KW-0808">Transferase</keyword>
<dbReference type="GO" id="GO:0016301">
    <property type="term" value="F:kinase activity"/>
    <property type="evidence" value="ECO:0007669"/>
    <property type="project" value="UniProtKB-KW"/>
</dbReference>
<evidence type="ECO:0000256" key="1">
    <source>
        <dbReference type="ARBA" id="ARBA00004997"/>
    </source>
</evidence>
<evidence type="ECO:0000313" key="14">
    <source>
        <dbReference type="EMBL" id="MDO5989759.1"/>
    </source>
</evidence>
<keyword evidence="8" id="KW-0067">ATP-binding</keyword>
<dbReference type="InterPro" id="IPR040442">
    <property type="entry name" value="Pyrv_kinase-like_dom_sf"/>
</dbReference>
<evidence type="ECO:0000256" key="4">
    <source>
        <dbReference type="ARBA" id="ARBA00022679"/>
    </source>
</evidence>
<evidence type="ECO:0000256" key="10">
    <source>
        <dbReference type="ARBA" id="ARBA00023152"/>
    </source>
</evidence>
<accession>A0ABT8X771</accession>
<name>A0ABT8X771_9FLAO</name>
<keyword evidence="11 14" id="KW-0670">Pyruvate</keyword>
<dbReference type="EMBL" id="JAUOEM010000011">
    <property type="protein sequence ID" value="MDO5989759.1"/>
    <property type="molecule type" value="Genomic_DNA"/>
</dbReference>
<comment type="similarity">
    <text evidence="2 12">Belongs to the pyruvate kinase family.</text>
</comment>
<dbReference type="InterPro" id="IPR015813">
    <property type="entry name" value="Pyrv/PenolPyrv_kinase-like_dom"/>
</dbReference>
<dbReference type="PANTHER" id="PTHR11817">
    <property type="entry name" value="PYRUVATE KINASE"/>
    <property type="match status" value="1"/>
</dbReference>
<dbReference type="Gene3D" id="3.20.20.60">
    <property type="entry name" value="Phosphoenolpyruvate-binding domains"/>
    <property type="match status" value="1"/>
</dbReference>
<dbReference type="SUPFAM" id="SSF50800">
    <property type="entry name" value="PK beta-barrel domain-like"/>
    <property type="match status" value="1"/>
</dbReference>
<evidence type="ECO:0000256" key="7">
    <source>
        <dbReference type="ARBA" id="ARBA00022777"/>
    </source>
</evidence>
<keyword evidence="6" id="KW-0547">Nucleotide-binding</keyword>